<feature type="transmembrane region" description="Helical" evidence="8">
    <location>
        <begin position="302"/>
        <end position="323"/>
    </location>
</feature>
<dbReference type="InterPro" id="IPR037294">
    <property type="entry name" value="ABC_BtuC-like"/>
</dbReference>
<dbReference type="CDD" id="cd06550">
    <property type="entry name" value="TM_ABC_iron-siderophores_like"/>
    <property type="match status" value="1"/>
</dbReference>
<dbReference type="RefSeq" id="WP_425308961.1">
    <property type="nucleotide sequence ID" value="NZ_CP154795.1"/>
</dbReference>
<feature type="transmembrane region" description="Helical" evidence="8">
    <location>
        <begin position="48"/>
        <end position="68"/>
    </location>
</feature>
<evidence type="ECO:0000256" key="1">
    <source>
        <dbReference type="ARBA" id="ARBA00004651"/>
    </source>
</evidence>
<feature type="transmembrane region" description="Helical" evidence="8">
    <location>
        <begin position="329"/>
        <end position="348"/>
    </location>
</feature>
<keyword evidence="7 8" id="KW-0472">Membrane</keyword>
<evidence type="ECO:0000256" key="4">
    <source>
        <dbReference type="ARBA" id="ARBA00022475"/>
    </source>
</evidence>
<comment type="subcellular location">
    <subcellularLocation>
        <location evidence="1">Cell membrane</location>
        <topology evidence="1">Multi-pass membrane protein</topology>
    </subcellularLocation>
</comment>
<accession>A0ABZ3FN80</accession>
<name>A0ABZ3FN80_9ACTN</name>
<dbReference type="SUPFAM" id="SSF81345">
    <property type="entry name" value="ABC transporter involved in vitamin B12 uptake, BtuC"/>
    <property type="match status" value="1"/>
</dbReference>
<feature type="transmembrane region" description="Helical" evidence="8">
    <location>
        <begin position="219"/>
        <end position="237"/>
    </location>
</feature>
<keyword evidence="5 8" id="KW-0812">Transmembrane</keyword>
<feature type="transmembrane region" description="Helical" evidence="8">
    <location>
        <begin position="257"/>
        <end position="290"/>
    </location>
</feature>
<keyword evidence="10" id="KW-1185">Reference proteome</keyword>
<dbReference type="InterPro" id="IPR000522">
    <property type="entry name" value="ABC_transptr_permease_BtuC"/>
</dbReference>
<evidence type="ECO:0000256" key="8">
    <source>
        <dbReference type="SAM" id="Phobius"/>
    </source>
</evidence>
<feature type="transmembrane region" description="Helical" evidence="8">
    <location>
        <begin position="88"/>
        <end position="107"/>
    </location>
</feature>
<comment type="similarity">
    <text evidence="2">Belongs to the binding-protein-dependent transport system permease family. FecCD subfamily.</text>
</comment>
<evidence type="ECO:0000256" key="6">
    <source>
        <dbReference type="ARBA" id="ARBA00022989"/>
    </source>
</evidence>
<feature type="transmembrane region" description="Helical" evidence="8">
    <location>
        <begin position="143"/>
        <end position="164"/>
    </location>
</feature>
<evidence type="ECO:0000256" key="2">
    <source>
        <dbReference type="ARBA" id="ARBA00007935"/>
    </source>
</evidence>
<organism evidence="9 10">
    <name type="scientific">Ammonicoccus fulvus</name>
    <dbReference type="NCBI Taxonomy" id="3138240"/>
    <lineage>
        <taxon>Bacteria</taxon>
        <taxon>Bacillati</taxon>
        <taxon>Actinomycetota</taxon>
        <taxon>Actinomycetes</taxon>
        <taxon>Propionibacteriales</taxon>
        <taxon>Propionibacteriaceae</taxon>
        <taxon>Ammonicoccus</taxon>
    </lineage>
</organism>
<evidence type="ECO:0000256" key="5">
    <source>
        <dbReference type="ARBA" id="ARBA00022692"/>
    </source>
</evidence>
<evidence type="ECO:0000256" key="3">
    <source>
        <dbReference type="ARBA" id="ARBA00022448"/>
    </source>
</evidence>
<dbReference type="PANTHER" id="PTHR30472:SF27">
    <property type="entry name" value="PETROBACTIN IMPORT SYSTEM PERMEASE PROTEIN YCLN"/>
    <property type="match status" value="1"/>
</dbReference>
<dbReference type="EMBL" id="CP154795">
    <property type="protein sequence ID" value="XAN07501.1"/>
    <property type="molecule type" value="Genomic_DNA"/>
</dbReference>
<gene>
    <name evidence="9" type="ORF">AADG42_09410</name>
</gene>
<feature type="transmembrane region" description="Helical" evidence="8">
    <location>
        <begin position="170"/>
        <end position="198"/>
    </location>
</feature>
<dbReference type="Gene3D" id="1.10.3470.10">
    <property type="entry name" value="ABC transporter involved in vitamin B12 uptake, BtuC"/>
    <property type="match status" value="1"/>
</dbReference>
<keyword evidence="6 8" id="KW-1133">Transmembrane helix</keyword>
<sequence>MTLLDLARRDFPGVVTSSTAPGKVVGNRIRTPGAGADPAAVRRRTLRVGIWALALLVFGALVVASLLIGAGTLDAQVFWASRVPRTVAVVLAGAAMALGGLLMQLLVRNRFVEPSTVGTTESAGAGLLIATIWMPAMPVAGKMGVAVLAGILGTALFLQVIRVVPVHSAIIVVPLVGLMLSGVIAASTTFIAYQFDLLQTMTMWMTGDFSGVIRGRFELLWLVGALLVVTYVFADRFTVAGLGRDHATSLGLNHRVAMAVGLGIVAVSSAVCVVVVGGLPFLGLVVPNLVSLVMGDNLRRSLPVICLGGAGFVLACDILARVINHPYELPVGIIVGVVGAAVFLTMLVRRKGLR</sequence>
<evidence type="ECO:0000313" key="10">
    <source>
        <dbReference type="Proteomes" id="UP001442841"/>
    </source>
</evidence>
<keyword evidence="3" id="KW-0813">Transport</keyword>
<protein>
    <submittedName>
        <fullName evidence="9">Iron chelate uptake ABC transporter family permease subunit</fullName>
    </submittedName>
</protein>
<proteinExistence type="inferred from homology"/>
<keyword evidence="4" id="KW-1003">Cell membrane</keyword>
<dbReference type="PANTHER" id="PTHR30472">
    <property type="entry name" value="FERRIC ENTEROBACTIN TRANSPORT SYSTEM PERMEASE PROTEIN"/>
    <property type="match status" value="1"/>
</dbReference>
<dbReference type="Pfam" id="PF01032">
    <property type="entry name" value="FecCD"/>
    <property type="match status" value="1"/>
</dbReference>
<evidence type="ECO:0000256" key="7">
    <source>
        <dbReference type="ARBA" id="ARBA00023136"/>
    </source>
</evidence>
<reference evidence="9 10" key="1">
    <citation type="submission" date="2024-04" db="EMBL/GenBank/DDBJ databases">
        <title>Isolation of an actinomycete strain from pig manure.</title>
        <authorList>
            <person name="Gong T."/>
            <person name="Yu Z."/>
            <person name="An M."/>
            <person name="Wei C."/>
            <person name="Yang W."/>
            <person name="Liu L."/>
        </authorList>
    </citation>
    <scope>NUCLEOTIDE SEQUENCE [LARGE SCALE GENOMIC DNA]</scope>
    <source>
        <strain evidence="9 10">ZF39</strain>
    </source>
</reference>
<evidence type="ECO:0000313" key="9">
    <source>
        <dbReference type="EMBL" id="XAN07501.1"/>
    </source>
</evidence>
<dbReference type="Proteomes" id="UP001442841">
    <property type="component" value="Chromosome"/>
</dbReference>